<evidence type="ECO:0000256" key="3">
    <source>
        <dbReference type="ARBA" id="ARBA00023163"/>
    </source>
</evidence>
<name>A0ABP9CEM3_9SPHI</name>
<dbReference type="InterPro" id="IPR036388">
    <property type="entry name" value="WH-like_DNA-bd_sf"/>
</dbReference>
<evidence type="ECO:0000256" key="2">
    <source>
        <dbReference type="ARBA" id="ARBA00023125"/>
    </source>
</evidence>
<dbReference type="PANTHER" id="PTHR33204">
    <property type="entry name" value="TRANSCRIPTIONAL REGULATOR, MARR FAMILY"/>
    <property type="match status" value="1"/>
</dbReference>
<dbReference type="PROSITE" id="PS51118">
    <property type="entry name" value="HTH_HXLR"/>
    <property type="match status" value="1"/>
</dbReference>
<dbReference type="InterPro" id="IPR002577">
    <property type="entry name" value="HTH_HxlR"/>
</dbReference>
<dbReference type="RefSeq" id="WP_345235094.1">
    <property type="nucleotide sequence ID" value="NZ_BAABIQ010000044.1"/>
</dbReference>
<keyword evidence="2" id="KW-0238">DNA-binding</keyword>
<reference evidence="6" key="1">
    <citation type="journal article" date="2019" name="Int. J. Syst. Evol. Microbiol.">
        <title>The Global Catalogue of Microorganisms (GCM) 10K type strain sequencing project: providing services to taxonomists for standard genome sequencing and annotation.</title>
        <authorList>
            <consortium name="The Broad Institute Genomics Platform"/>
            <consortium name="The Broad Institute Genome Sequencing Center for Infectious Disease"/>
            <person name="Wu L."/>
            <person name="Ma J."/>
        </authorList>
    </citation>
    <scope>NUCLEOTIDE SEQUENCE [LARGE SCALE GENOMIC DNA]</scope>
    <source>
        <strain evidence="6">JCM 18200</strain>
    </source>
</reference>
<feature type="domain" description="HTH hxlR-type" evidence="4">
    <location>
        <begin position="19"/>
        <end position="118"/>
    </location>
</feature>
<dbReference type="Gene3D" id="1.10.10.10">
    <property type="entry name" value="Winged helix-like DNA-binding domain superfamily/Winged helix DNA-binding domain"/>
    <property type="match status" value="1"/>
</dbReference>
<dbReference type="EMBL" id="BAABIQ010000044">
    <property type="protein sequence ID" value="GAA4807678.1"/>
    <property type="molecule type" value="Genomic_DNA"/>
</dbReference>
<dbReference type="Proteomes" id="UP001501411">
    <property type="component" value="Unassembled WGS sequence"/>
</dbReference>
<dbReference type="InterPro" id="IPR036390">
    <property type="entry name" value="WH_DNA-bd_sf"/>
</dbReference>
<dbReference type="PANTHER" id="PTHR33204:SF29">
    <property type="entry name" value="TRANSCRIPTIONAL REGULATOR"/>
    <property type="match status" value="1"/>
</dbReference>
<proteinExistence type="predicted"/>
<evidence type="ECO:0000259" key="4">
    <source>
        <dbReference type="PROSITE" id="PS51118"/>
    </source>
</evidence>
<dbReference type="SUPFAM" id="SSF46785">
    <property type="entry name" value="Winged helix' DNA-binding domain"/>
    <property type="match status" value="1"/>
</dbReference>
<comment type="caution">
    <text evidence="5">The sequence shown here is derived from an EMBL/GenBank/DDBJ whole genome shotgun (WGS) entry which is preliminary data.</text>
</comment>
<protein>
    <submittedName>
        <fullName evidence="5">Helix-turn-helix domain-containing protein</fullName>
    </submittedName>
</protein>
<keyword evidence="3" id="KW-0804">Transcription</keyword>
<dbReference type="Pfam" id="PF01638">
    <property type="entry name" value="HxlR"/>
    <property type="match status" value="1"/>
</dbReference>
<keyword evidence="6" id="KW-1185">Reference proteome</keyword>
<organism evidence="5 6">
    <name type="scientific">Olivibacter ginsenosidimutans</name>
    <dbReference type="NCBI Taxonomy" id="1176537"/>
    <lineage>
        <taxon>Bacteria</taxon>
        <taxon>Pseudomonadati</taxon>
        <taxon>Bacteroidota</taxon>
        <taxon>Sphingobacteriia</taxon>
        <taxon>Sphingobacteriales</taxon>
        <taxon>Sphingobacteriaceae</taxon>
        <taxon>Olivibacter</taxon>
    </lineage>
</organism>
<evidence type="ECO:0000256" key="1">
    <source>
        <dbReference type="ARBA" id="ARBA00023015"/>
    </source>
</evidence>
<sequence>MIINGENLAFKLNDKMYHCALDITMDFIGGKWKCVVLWYLKSGKLRFTEIRHYMPEITEKMLSIQLKALEKDGLIERKVYGNKPPIRVEYMLSAFGRTIIPVIDAIAKWGRELGERNGVLVNIDQSKIADYRL</sequence>
<keyword evidence="1" id="KW-0805">Transcription regulation</keyword>
<evidence type="ECO:0000313" key="5">
    <source>
        <dbReference type="EMBL" id="GAA4807678.1"/>
    </source>
</evidence>
<evidence type="ECO:0000313" key="6">
    <source>
        <dbReference type="Proteomes" id="UP001501411"/>
    </source>
</evidence>
<gene>
    <name evidence="5" type="ORF">GCM10023231_41130</name>
</gene>
<accession>A0ABP9CEM3</accession>